<reference evidence="6 7" key="1">
    <citation type="submission" date="2016-07" db="EMBL/GenBank/DDBJ databases">
        <title>Pervasive Adenine N6-methylation of Active Genes in Fungi.</title>
        <authorList>
            <consortium name="DOE Joint Genome Institute"/>
            <person name="Mondo S.J."/>
            <person name="Dannebaum R.O."/>
            <person name="Kuo R.C."/>
            <person name="Labutti K."/>
            <person name="Haridas S."/>
            <person name="Kuo A."/>
            <person name="Salamov A."/>
            <person name="Ahrendt S.R."/>
            <person name="Lipzen A."/>
            <person name="Sullivan W."/>
            <person name="Andreopoulos W.B."/>
            <person name="Clum A."/>
            <person name="Lindquist E."/>
            <person name="Daum C."/>
            <person name="Ramamoorthy G.K."/>
            <person name="Gryganskyi A."/>
            <person name="Culley D."/>
            <person name="Magnuson J.K."/>
            <person name="James T.Y."/>
            <person name="O'Malley M.A."/>
            <person name="Stajich J.E."/>
            <person name="Spatafora J.W."/>
            <person name="Visel A."/>
            <person name="Grigoriev I.V."/>
        </authorList>
    </citation>
    <scope>NUCLEOTIDE SEQUENCE [LARGE SCALE GENOMIC DNA]</scope>
    <source>
        <strain evidence="6 7">ATCC 12442</strain>
    </source>
</reference>
<dbReference type="GO" id="GO:0006281">
    <property type="term" value="P:DNA repair"/>
    <property type="evidence" value="ECO:0007669"/>
    <property type="project" value="TreeGrafter"/>
</dbReference>
<feature type="non-terminal residue" evidence="6">
    <location>
        <position position="158"/>
    </location>
</feature>
<dbReference type="GO" id="GO:0008094">
    <property type="term" value="F:ATP-dependent activity, acting on DNA"/>
    <property type="evidence" value="ECO:0007669"/>
    <property type="project" value="TreeGrafter"/>
</dbReference>
<keyword evidence="1" id="KW-0547">Nucleotide-binding</keyword>
<name>A0A1Y1VQJ5_9FUNG</name>
<dbReference type="InterPro" id="IPR000330">
    <property type="entry name" value="SNF2_N"/>
</dbReference>
<dbReference type="PROSITE" id="PS51192">
    <property type="entry name" value="HELICASE_ATP_BIND_1"/>
    <property type="match status" value="1"/>
</dbReference>
<gene>
    <name evidence="6" type="ORF">DL89DRAFT_211706</name>
</gene>
<dbReference type="InterPro" id="IPR038718">
    <property type="entry name" value="SNF2-like_sf"/>
</dbReference>
<dbReference type="PANTHER" id="PTHR45626:SF17">
    <property type="entry name" value="HELICASE-LIKE TRANSCRIPTION FACTOR"/>
    <property type="match status" value="1"/>
</dbReference>
<feature type="domain" description="Helicase ATP-binding" evidence="5">
    <location>
        <begin position="1"/>
        <end position="158"/>
    </location>
</feature>
<dbReference type="GO" id="GO:0005634">
    <property type="term" value="C:nucleus"/>
    <property type="evidence" value="ECO:0007669"/>
    <property type="project" value="TreeGrafter"/>
</dbReference>
<proteinExistence type="predicted"/>
<sequence length="158" mass="17987">MGLGKTLSIISLVLKLPSQLKRCHRMKFIDDGGSQTQTSSGTLIVCPLSTMANWEEQLALHVLPGNLRVLSYHGSRRVRNPKRLCQYDIVLTTYDTDTQWYQIPETPYVSPLQAVHWHRVVLDEAHTIKERRTATSHSAHALSADRRWCLTGTPIQNR</sequence>
<dbReference type="EMBL" id="MCFD01000182">
    <property type="protein sequence ID" value="ORX63571.1"/>
    <property type="molecule type" value="Genomic_DNA"/>
</dbReference>
<dbReference type="GO" id="GO:0004386">
    <property type="term" value="F:helicase activity"/>
    <property type="evidence" value="ECO:0007669"/>
    <property type="project" value="UniProtKB-KW"/>
</dbReference>
<dbReference type="AlphaFoldDB" id="A0A1Y1VQJ5"/>
<dbReference type="InterPro" id="IPR027417">
    <property type="entry name" value="P-loop_NTPase"/>
</dbReference>
<keyword evidence="7" id="KW-1185">Reference proteome</keyword>
<dbReference type="Pfam" id="PF00176">
    <property type="entry name" value="SNF2-rel_dom"/>
    <property type="match status" value="1"/>
</dbReference>
<evidence type="ECO:0000256" key="3">
    <source>
        <dbReference type="ARBA" id="ARBA00022806"/>
    </source>
</evidence>
<comment type="caution">
    <text evidence="6">The sequence shown here is derived from an EMBL/GenBank/DDBJ whole genome shotgun (WGS) entry which is preliminary data.</text>
</comment>
<keyword evidence="4" id="KW-0067">ATP-binding</keyword>
<dbReference type="Proteomes" id="UP000193922">
    <property type="component" value="Unassembled WGS sequence"/>
</dbReference>
<protein>
    <recommendedName>
        <fullName evidence="5">Helicase ATP-binding domain-containing protein</fullName>
    </recommendedName>
</protein>
<evidence type="ECO:0000256" key="2">
    <source>
        <dbReference type="ARBA" id="ARBA00022801"/>
    </source>
</evidence>
<dbReference type="OrthoDB" id="448448at2759"/>
<accession>A0A1Y1VQJ5</accession>
<dbReference type="CDD" id="cd18008">
    <property type="entry name" value="DEXDc_SHPRH-like"/>
    <property type="match status" value="1"/>
</dbReference>
<dbReference type="STRING" id="61395.A0A1Y1VQJ5"/>
<dbReference type="PANTHER" id="PTHR45626">
    <property type="entry name" value="TRANSCRIPTION TERMINATION FACTOR 2-RELATED"/>
    <property type="match status" value="1"/>
</dbReference>
<dbReference type="InterPro" id="IPR014001">
    <property type="entry name" value="Helicase_ATP-bd"/>
</dbReference>
<dbReference type="GO" id="GO:0005524">
    <property type="term" value="F:ATP binding"/>
    <property type="evidence" value="ECO:0007669"/>
    <property type="project" value="UniProtKB-KW"/>
</dbReference>
<dbReference type="RefSeq" id="XP_040738985.1">
    <property type="nucleotide sequence ID" value="XM_040884208.1"/>
</dbReference>
<dbReference type="SUPFAM" id="SSF52540">
    <property type="entry name" value="P-loop containing nucleoside triphosphate hydrolases"/>
    <property type="match status" value="1"/>
</dbReference>
<keyword evidence="3" id="KW-0347">Helicase</keyword>
<evidence type="ECO:0000259" key="5">
    <source>
        <dbReference type="PROSITE" id="PS51192"/>
    </source>
</evidence>
<evidence type="ECO:0000256" key="4">
    <source>
        <dbReference type="ARBA" id="ARBA00022840"/>
    </source>
</evidence>
<dbReference type="InterPro" id="IPR050628">
    <property type="entry name" value="SNF2_RAD54_helicase_TF"/>
</dbReference>
<evidence type="ECO:0000256" key="1">
    <source>
        <dbReference type="ARBA" id="ARBA00022741"/>
    </source>
</evidence>
<evidence type="ECO:0000313" key="7">
    <source>
        <dbReference type="Proteomes" id="UP000193922"/>
    </source>
</evidence>
<dbReference type="GO" id="GO:0016787">
    <property type="term" value="F:hydrolase activity"/>
    <property type="evidence" value="ECO:0007669"/>
    <property type="project" value="UniProtKB-KW"/>
</dbReference>
<dbReference type="GeneID" id="63800856"/>
<dbReference type="Gene3D" id="3.40.50.10810">
    <property type="entry name" value="Tandem AAA-ATPase domain"/>
    <property type="match status" value="1"/>
</dbReference>
<organism evidence="6 7">
    <name type="scientific">Linderina pennispora</name>
    <dbReference type="NCBI Taxonomy" id="61395"/>
    <lineage>
        <taxon>Eukaryota</taxon>
        <taxon>Fungi</taxon>
        <taxon>Fungi incertae sedis</taxon>
        <taxon>Zoopagomycota</taxon>
        <taxon>Kickxellomycotina</taxon>
        <taxon>Kickxellomycetes</taxon>
        <taxon>Kickxellales</taxon>
        <taxon>Kickxellaceae</taxon>
        <taxon>Linderina</taxon>
    </lineage>
</organism>
<keyword evidence="2" id="KW-0378">Hydrolase</keyword>
<evidence type="ECO:0000313" key="6">
    <source>
        <dbReference type="EMBL" id="ORX63571.1"/>
    </source>
</evidence>